<feature type="transmembrane region" description="Helical" evidence="1">
    <location>
        <begin position="48"/>
        <end position="74"/>
    </location>
</feature>
<protein>
    <submittedName>
        <fullName evidence="2">Uncharacterized protein</fullName>
    </submittedName>
</protein>
<dbReference type="Proteomes" id="UP000024404">
    <property type="component" value="Unassembled WGS sequence"/>
</dbReference>
<feature type="transmembrane region" description="Helical" evidence="1">
    <location>
        <begin position="86"/>
        <end position="109"/>
    </location>
</feature>
<name>A0A8R1TY24_ONCVO</name>
<proteinExistence type="predicted"/>
<dbReference type="AlphaFoldDB" id="A0A8R1TY24"/>
<dbReference type="EnsemblMetazoa" id="OVOC6859.1">
    <property type="protein sequence ID" value="OVOC6859.1"/>
    <property type="gene ID" value="WBGene00243668"/>
</dbReference>
<accession>A0A8R1TY24</accession>
<keyword evidence="1" id="KW-0472">Membrane</keyword>
<keyword evidence="3" id="KW-1185">Reference proteome</keyword>
<reference evidence="3" key="1">
    <citation type="submission" date="2013-10" db="EMBL/GenBank/DDBJ databases">
        <title>Genome sequencing of Onchocerca volvulus.</title>
        <authorList>
            <person name="Cotton J."/>
            <person name="Tsai J."/>
            <person name="Stanley E."/>
            <person name="Tracey A."/>
            <person name="Holroyd N."/>
            <person name="Lustigman S."/>
            <person name="Berriman M."/>
        </authorList>
    </citation>
    <scope>NUCLEOTIDE SEQUENCE</scope>
</reference>
<keyword evidence="1" id="KW-1133">Transmembrane helix</keyword>
<organism evidence="2 3">
    <name type="scientific">Onchocerca volvulus</name>
    <dbReference type="NCBI Taxonomy" id="6282"/>
    <lineage>
        <taxon>Eukaryota</taxon>
        <taxon>Metazoa</taxon>
        <taxon>Ecdysozoa</taxon>
        <taxon>Nematoda</taxon>
        <taxon>Chromadorea</taxon>
        <taxon>Rhabditida</taxon>
        <taxon>Spirurina</taxon>
        <taxon>Spiruromorpha</taxon>
        <taxon>Filarioidea</taxon>
        <taxon>Onchocercidae</taxon>
        <taxon>Onchocerca</taxon>
    </lineage>
</organism>
<reference evidence="2" key="2">
    <citation type="submission" date="2022-06" db="UniProtKB">
        <authorList>
            <consortium name="EnsemblMetazoa"/>
        </authorList>
    </citation>
    <scope>IDENTIFICATION</scope>
</reference>
<dbReference type="EMBL" id="CMVM020000181">
    <property type="status" value="NOT_ANNOTATED_CDS"/>
    <property type="molecule type" value="Genomic_DNA"/>
</dbReference>
<keyword evidence="1" id="KW-0812">Transmembrane</keyword>
<sequence length="127" mass="14776">MEEEMEERKLQLLTNITARIFLLTVITSAALALAIWEHSHYQALWNIAYYGSLIVSTSISTIISSASFLLYYALLQFWFRGAFSLYAIQLIAVFISAPLFWIISLRIVLKQRQWIQKSAEQHYKLPM</sequence>
<evidence type="ECO:0000256" key="1">
    <source>
        <dbReference type="SAM" id="Phobius"/>
    </source>
</evidence>
<evidence type="ECO:0000313" key="3">
    <source>
        <dbReference type="Proteomes" id="UP000024404"/>
    </source>
</evidence>
<evidence type="ECO:0000313" key="2">
    <source>
        <dbReference type="EnsemblMetazoa" id="OVOC6859.1"/>
    </source>
</evidence>
<feature type="transmembrane region" description="Helical" evidence="1">
    <location>
        <begin position="16"/>
        <end position="36"/>
    </location>
</feature>